<organism evidence="3 4">
    <name type="scientific">Methanothermus fervidus (strain ATCC 43054 / DSM 2088 / JCM 10308 / V24 S)</name>
    <dbReference type="NCBI Taxonomy" id="523846"/>
    <lineage>
        <taxon>Archaea</taxon>
        <taxon>Methanobacteriati</taxon>
        <taxon>Methanobacteriota</taxon>
        <taxon>Methanomada group</taxon>
        <taxon>Methanobacteria</taxon>
        <taxon>Methanobacteriales</taxon>
        <taxon>Methanothermaceae</taxon>
        <taxon>Methanothermus</taxon>
    </lineage>
</organism>
<dbReference type="PANTHER" id="PTHR46499">
    <property type="entry name" value="QUEUINE TRNA-RIBOSYLTRANSFERASE"/>
    <property type="match status" value="1"/>
</dbReference>
<dbReference type="EMBL" id="CP002278">
    <property type="protein sequence ID" value="ADP77503.1"/>
    <property type="molecule type" value="Genomic_DNA"/>
</dbReference>
<evidence type="ECO:0000256" key="1">
    <source>
        <dbReference type="ARBA" id="ARBA00022694"/>
    </source>
</evidence>
<name>E3GYX1_METFV</name>
<keyword evidence="4" id="KW-1185">Reference proteome</keyword>
<sequence>MIEIIAHDGPARLGKIDGKETPLIIPQEYIDPIFLPLPYDVPRELAEWAVEYTIDKYKSYEGEFAIITGGKYIDLRVKCATKLEELGFTNLVISNGTELLKRPKDLVNLIVKLRKNLKPTTSLSFTFPEPLFIPLLVYMGVDIFPDGICKYYAEFNVLMTPTKSYSLDTYKIYDFDKKELLEYNKKTLDYVIREVKSHIRNGTLRNLVEERAAALPECMSALRILDKEYSDYLQEFTLLY</sequence>
<keyword evidence="1" id="KW-0819">tRNA processing</keyword>
<dbReference type="PANTHER" id="PTHR46499:SF2">
    <property type="entry name" value="ARCHAEOSINE SYNTHASE"/>
    <property type="match status" value="1"/>
</dbReference>
<dbReference type="GO" id="GO:0002099">
    <property type="term" value="P:tRNA wobble guanine modification"/>
    <property type="evidence" value="ECO:0007669"/>
    <property type="project" value="TreeGrafter"/>
</dbReference>
<dbReference type="OrthoDB" id="115061at2157"/>
<proteinExistence type="predicted"/>
<dbReference type="InterPro" id="IPR002616">
    <property type="entry name" value="tRNA_ribo_trans-like"/>
</dbReference>
<evidence type="ECO:0000313" key="3">
    <source>
        <dbReference type="EMBL" id="ADP77503.1"/>
    </source>
</evidence>
<dbReference type="InterPro" id="IPR050076">
    <property type="entry name" value="ArchSynthase1/Queuine_TRR"/>
</dbReference>
<dbReference type="SUPFAM" id="SSF51713">
    <property type="entry name" value="tRNA-guanine transglycosylase"/>
    <property type="match status" value="1"/>
</dbReference>
<dbReference type="AlphaFoldDB" id="E3GYX1"/>
<feature type="domain" description="tRNA-guanine(15) transglycosylase-like" evidence="2">
    <location>
        <begin position="59"/>
        <end position="171"/>
    </location>
</feature>
<evidence type="ECO:0000313" key="4">
    <source>
        <dbReference type="Proteomes" id="UP000002315"/>
    </source>
</evidence>
<evidence type="ECO:0000259" key="2">
    <source>
        <dbReference type="Pfam" id="PF01702"/>
    </source>
</evidence>
<keyword evidence="3" id="KW-0808">Transferase</keyword>
<dbReference type="InterPro" id="IPR036511">
    <property type="entry name" value="TGT-like_sf"/>
</dbReference>
<dbReference type="Gene3D" id="3.20.20.105">
    <property type="entry name" value="Queuine tRNA-ribosyltransferase-like"/>
    <property type="match status" value="1"/>
</dbReference>
<accession>E3GYX1</accession>
<dbReference type="Proteomes" id="UP000002315">
    <property type="component" value="Chromosome"/>
</dbReference>
<dbReference type="GO" id="GO:0005737">
    <property type="term" value="C:cytoplasm"/>
    <property type="evidence" value="ECO:0007669"/>
    <property type="project" value="TreeGrafter"/>
</dbReference>
<dbReference type="Pfam" id="PF01702">
    <property type="entry name" value="TGT"/>
    <property type="match status" value="1"/>
</dbReference>
<dbReference type="GO" id="GO:0016740">
    <property type="term" value="F:transferase activity"/>
    <property type="evidence" value="ECO:0007669"/>
    <property type="project" value="UniProtKB-KW"/>
</dbReference>
<dbReference type="STRING" id="523846.Mfer_0704"/>
<dbReference type="HOGENOM" id="CLU_1131609_0_0_2"/>
<gene>
    <name evidence="3" type="ordered locus">Mfer_0704</name>
</gene>
<protein>
    <submittedName>
        <fullName evidence="3">Queuine/other tRNA-ribosyltransferase</fullName>
    </submittedName>
</protein>
<reference evidence="3 4" key="1">
    <citation type="journal article" date="2010" name="Stand. Genomic Sci.">
        <title>Complete genome sequence of Methanothermus fervidus type strain (V24S).</title>
        <authorList>
            <person name="Anderson I."/>
            <person name="Djao O.D."/>
            <person name="Misra M."/>
            <person name="Chertkov O."/>
            <person name="Nolan M."/>
            <person name="Lucas S."/>
            <person name="Lapidus A."/>
            <person name="Del Rio T.G."/>
            <person name="Tice H."/>
            <person name="Cheng J.F."/>
            <person name="Tapia R."/>
            <person name="Han C."/>
            <person name="Goodwin L."/>
            <person name="Pitluck S."/>
            <person name="Liolios K."/>
            <person name="Ivanova N."/>
            <person name="Mavromatis K."/>
            <person name="Mikhailova N."/>
            <person name="Pati A."/>
            <person name="Brambilla E."/>
            <person name="Chen A."/>
            <person name="Palaniappan K."/>
            <person name="Land M."/>
            <person name="Hauser L."/>
            <person name="Chang Y.J."/>
            <person name="Jeffries C.D."/>
            <person name="Sikorski J."/>
            <person name="Spring S."/>
            <person name="Rohde M."/>
            <person name="Eichinger K."/>
            <person name="Huber H."/>
            <person name="Wirth R."/>
            <person name="Goker M."/>
            <person name="Detter J.C."/>
            <person name="Woyke T."/>
            <person name="Bristow J."/>
            <person name="Eisen J.A."/>
            <person name="Markowitz V."/>
            <person name="Hugenholtz P."/>
            <person name="Klenk H.P."/>
            <person name="Kyrpides N.C."/>
        </authorList>
    </citation>
    <scope>NUCLEOTIDE SEQUENCE [LARGE SCALE GENOMIC DNA]</scope>
    <source>
        <strain evidence="4">ATCC 43054 / DSM 2088 / JCM 10308 / V24 S</strain>
    </source>
</reference>
<dbReference type="KEGG" id="mfv:Mfer_0704"/>